<evidence type="ECO:0000256" key="1">
    <source>
        <dbReference type="SAM" id="SignalP"/>
    </source>
</evidence>
<dbReference type="AlphaFoldDB" id="A0A7E4ZY78"/>
<dbReference type="WBParaSite" id="Pan_g3084.t1">
    <property type="protein sequence ID" value="Pan_g3084.t1"/>
    <property type="gene ID" value="Pan_g3084"/>
</dbReference>
<feature type="chain" id="PRO_5028910164" evidence="1">
    <location>
        <begin position="23"/>
        <end position="71"/>
    </location>
</feature>
<proteinExistence type="predicted"/>
<evidence type="ECO:0000313" key="2">
    <source>
        <dbReference type="Proteomes" id="UP000492821"/>
    </source>
</evidence>
<reference evidence="2" key="1">
    <citation type="journal article" date="2013" name="Genetics">
        <title>The draft genome and transcriptome of Panagrellus redivivus are shaped by the harsh demands of a free-living lifestyle.</title>
        <authorList>
            <person name="Srinivasan J."/>
            <person name="Dillman A.R."/>
            <person name="Macchietto M.G."/>
            <person name="Heikkinen L."/>
            <person name="Lakso M."/>
            <person name="Fracchia K.M."/>
            <person name="Antoshechkin I."/>
            <person name="Mortazavi A."/>
            <person name="Wong G."/>
            <person name="Sternberg P.W."/>
        </authorList>
    </citation>
    <scope>NUCLEOTIDE SEQUENCE [LARGE SCALE GENOMIC DNA]</scope>
    <source>
        <strain evidence="2">MT8872</strain>
    </source>
</reference>
<name>A0A7E4ZY78_PANRE</name>
<feature type="signal peptide" evidence="1">
    <location>
        <begin position="1"/>
        <end position="22"/>
    </location>
</feature>
<dbReference type="Proteomes" id="UP000492821">
    <property type="component" value="Unassembled WGS sequence"/>
</dbReference>
<organism evidence="2 3">
    <name type="scientific">Panagrellus redivivus</name>
    <name type="common">Microworm</name>
    <dbReference type="NCBI Taxonomy" id="6233"/>
    <lineage>
        <taxon>Eukaryota</taxon>
        <taxon>Metazoa</taxon>
        <taxon>Ecdysozoa</taxon>
        <taxon>Nematoda</taxon>
        <taxon>Chromadorea</taxon>
        <taxon>Rhabditida</taxon>
        <taxon>Tylenchina</taxon>
        <taxon>Panagrolaimomorpha</taxon>
        <taxon>Panagrolaimoidea</taxon>
        <taxon>Panagrolaimidae</taxon>
        <taxon>Panagrellus</taxon>
    </lineage>
</organism>
<keyword evidence="2" id="KW-1185">Reference proteome</keyword>
<sequence>MQFPVLFALIVAVFCLKVEVLSDAVPCEGNCNVYGVKNGCPILVSIIGGPKQQLGTLKVNLNFSEAKARLS</sequence>
<protein>
    <submittedName>
        <fullName evidence="3">Uncharacterized protein</fullName>
    </submittedName>
</protein>
<keyword evidence="1" id="KW-0732">Signal</keyword>
<reference evidence="3" key="2">
    <citation type="submission" date="2020-10" db="UniProtKB">
        <authorList>
            <consortium name="WormBaseParasite"/>
        </authorList>
    </citation>
    <scope>IDENTIFICATION</scope>
</reference>
<evidence type="ECO:0000313" key="3">
    <source>
        <dbReference type="WBParaSite" id="Pan_g3084.t1"/>
    </source>
</evidence>
<accession>A0A7E4ZY78</accession>